<dbReference type="OrthoDB" id="4570646at2"/>
<dbReference type="KEGG" id="snq:CP978_21070"/>
<evidence type="ECO:0000259" key="2">
    <source>
        <dbReference type="Pfam" id="PF04149"/>
    </source>
</evidence>
<evidence type="ECO:0000313" key="4">
    <source>
        <dbReference type="EMBL" id="QEV40714.1"/>
    </source>
</evidence>
<dbReference type="Proteomes" id="UP000325763">
    <property type="component" value="Chromosome"/>
</dbReference>
<evidence type="ECO:0000313" key="5">
    <source>
        <dbReference type="Proteomes" id="UP000031526"/>
    </source>
</evidence>
<gene>
    <name evidence="4" type="ORF">CP978_21070</name>
    <name evidence="3" type="ORF">SNOD_20755</name>
</gene>
<name>A0A0B5DQ58_9ACTN</name>
<evidence type="ECO:0000313" key="6">
    <source>
        <dbReference type="Proteomes" id="UP000325763"/>
    </source>
</evidence>
<dbReference type="RefSeq" id="WP_043443321.1">
    <property type="nucleotide sequence ID" value="NZ_CP009313.1"/>
</dbReference>
<dbReference type="Pfam" id="PF04149">
    <property type="entry name" value="DUF397"/>
    <property type="match status" value="1"/>
</dbReference>
<dbReference type="EMBL" id="CP023747">
    <property type="protein sequence ID" value="QEV40714.1"/>
    <property type="molecule type" value="Genomic_DNA"/>
</dbReference>
<feature type="domain" description="DUF397" evidence="2">
    <location>
        <begin position="11"/>
        <end position="65"/>
    </location>
</feature>
<feature type="compositionally biased region" description="Polar residues" evidence="1">
    <location>
        <begin position="1"/>
        <end position="19"/>
    </location>
</feature>
<keyword evidence="5" id="KW-1185">Reference proteome</keyword>
<sequence length="69" mass="7347">MRATPDLSTTRWRTSSYSGGEQGDECVEVCDDTPGTVPVRDSKNTAGPVLMLDGAAWQPFVDGVKNGCL</sequence>
<dbReference type="InterPro" id="IPR007278">
    <property type="entry name" value="DUF397"/>
</dbReference>
<dbReference type="STRING" id="40318.SNOD_20755"/>
<protein>
    <submittedName>
        <fullName evidence="4">DUF397 domain-containing protein</fullName>
    </submittedName>
</protein>
<proteinExistence type="predicted"/>
<dbReference type="HOGENOM" id="CLU_131550_2_0_11"/>
<dbReference type="Proteomes" id="UP000031526">
    <property type="component" value="Chromosome"/>
</dbReference>
<reference evidence="5" key="1">
    <citation type="submission" date="2014-09" db="EMBL/GenBank/DDBJ databases">
        <title>Sequence of the Streptomyces nodosus genome.</title>
        <authorList>
            <person name="Sweeney P."/>
            <person name="Stephens N."/>
            <person name="Murphy C."/>
            <person name="Caffrey P."/>
        </authorList>
    </citation>
    <scope>NUCLEOTIDE SEQUENCE [LARGE SCALE GENOMIC DNA]</scope>
    <source>
        <strain evidence="5">ATCC 14899</strain>
    </source>
</reference>
<evidence type="ECO:0000256" key="1">
    <source>
        <dbReference type="SAM" id="MobiDB-lite"/>
    </source>
</evidence>
<accession>A0A0B5DQ58</accession>
<feature type="region of interest" description="Disordered" evidence="1">
    <location>
        <begin position="1"/>
        <end position="26"/>
    </location>
</feature>
<organism evidence="3 5">
    <name type="scientific">Streptomyces nodosus</name>
    <dbReference type="NCBI Taxonomy" id="40318"/>
    <lineage>
        <taxon>Bacteria</taxon>
        <taxon>Bacillati</taxon>
        <taxon>Actinomycetota</taxon>
        <taxon>Actinomycetes</taxon>
        <taxon>Kitasatosporales</taxon>
        <taxon>Streptomycetaceae</taxon>
        <taxon>Streptomyces</taxon>
    </lineage>
</organism>
<reference evidence="4 6" key="3">
    <citation type="submission" date="2017-09" db="EMBL/GenBank/DDBJ databases">
        <title>Streptomyces genome completion.</title>
        <authorList>
            <person name="Lee N."/>
            <person name="Cho B.-K."/>
        </authorList>
    </citation>
    <scope>NUCLEOTIDE SEQUENCE [LARGE SCALE GENOMIC DNA]</scope>
    <source>
        <strain evidence="4 6">ATCC 14899</strain>
    </source>
</reference>
<dbReference type="EMBL" id="CP009313">
    <property type="protein sequence ID" value="AJE42192.1"/>
    <property type="molecule type" value="Genomic_DNA"/>
</dbReference>
<evidence type="ECO:0000313" key="3">
    <source>
        <dbReference type="EMBL" id="AJE42192.1"/>
    </source>
</evidence>
<reference evidence="3 5" key="2">
    <citation type="journal article" date="2016" name="Appl. Microbiol. Biotechnol.">
        <title>Exploiting the genome sequence of Streptomyces nodosus for enhanced antibiotic production.</title>
        <authorList>
            <person name="Sweeney P."/>
            <person name="Murphy C.D."/>
            <person name="Caffrey P."/>
        </authorList>
    </citation>
    <scope>NUCLEOTIDE SEQUENCE [LARGE SCALE GENOMIC DNA]</scope>
    <source>
        <strain evidence="3 5">ATCC 14899</strain>
    </source>
</reference>
<dbReference type="AlphaFoldDB" id="A0A0B5DQ58"/>